<dbReference type="InterPro" id="IPR009057">
    <property type="entry name" value="Homeodomain-like_sf"/>
</dbReference>
<dbReference type="GO" id="GO:0003700">
    <property type="term" value="F:DNA-binding transcription factor activity"/>
    <property type="evidence" value="ECO:0007669"/>
    <property type="project" value="TreeGrafter"/>
</dbReference>
<gene>
    <name evidence="5" type="ORF">FG486_12115</name>
</gene>
<organism evidence="5 6">
    <name type="scientific">Sphingomonas ursincola</name>
    <dbReference type="NCBI Taxonomy" id="56361"/>
    <lineage>
        <taxon>Bacteria</taxon>
        <taxon>Pseudomonadati</taxon>
        <taxon>Pseudomonadota</taxon>
        <taxon>Alphaproteobacteria</taxon>
        <taxon>Sphingomonadales</taxon>
        <taxon>Sphingomonadaceae</taxon>
        <taxon>Sphingomonas</taxon>
    </lineage>
</organism>
<evidence type="ECO:0000256" key="3">
    <source>
        <dbReference type="ARBA" id="ARBA00023163"/>
    </source>
</evidence>
<name>A0A7V8REN4_9SPHN</name>
<dbReference type="GO" id="GO:0000976">
    <property type="term" value="F:transcription cis-regulatory region binding"/>
    <property type="evidence" value="ECO:0007669"/>
    <property type="project" value="TreeGrafter"/>
</dbReference>
<comment type="caution">
    <text evidence="5">The sequence shown here is derived from an EMBL/GenBank/DDBJ whole genome shotgun (WGS) entry which is preliminary data.</text>
</comment>
<evidence type="ECO:0000256" key="1">
    <source>
        <dbReference type="ARBA" id="ARBA00023015"/>
    </source>
</evidence>
<dbReference type="PANTHER" id="PTHR30055:SF234">
    <property type="entry name" value="HTH-TYPE TRANSCRIPTIONAL REGULATOR BETI"/>
    <property type="match status" value="1"/>
</dbReference>
<dbReference type="Gene3D" id="1.10.357.10">
    <property type="entry name" value="Tetracycline Repressor, domain 2"/>
    <property type="match status" value="1"/>
</dbReference>
<dbReference type="RefSeq" id="WP_181267670.1">
    <property type="nucleotide sequence ID" value="NZ_BAAAGB010000001.1"/>
</dbReference>
<dbReference type="InterPro" id="IPR001647">
    <property type="entry name" value="HTH_TetR"/>
</dbReference>
<keyword evidence="3" id="KW-0804">Transcription</keyword>
<keyword evidence="2" id="KW-0238">DNA-binding</keyword>
<evidence type="ECO:0000256" key="2">
    <source>
        <dbReference type="ARBA" id="ARBA00023125"/>
    </source>
</evidence>
<protein>
    <submittedName>
        <fullName evidence="5">TetR family transcriptional regulator</fullName>
    </submittedName>
</protein>
<dbReference type="Pfam" id="PF00440">
    <property type="entry name" value="TetR_N"/>
    <property type="match status" value="1"/>
</dbReference>
<keyword evidence="6" id="KW-1185">Reference proteome</keyword>
<accession>A0A7V8REN4</accession>
<evidence type="ECO:0000313" key="6">
    <source>
        <dbReference type="Proteomes" id="UP000589292"/>
    </source>
</evidence>
<dbReference type="SUPFAM" id="SSF46689">
    <property type="entry name" value="Homeodomain-like"/>
    <property type="match status" value="1"/>
</dbReference>
<reference evidence="5 6" key="1">
    <citation type="journal article" date="1994" name="Int. J. Syst. Bacteriol.">
        <title>Phylogenetic positions of novel aerobic, bacteriochlorophyll a-containing bacteria and description of Roseococcus thiosulfatophilus gen. nov., sp. nov., Erythromicrobium ramosum gen. nov., sp. nov., and Erythrobacter litoralis sp. nov.</title>
        <authorList>
            <person name="Yurkov V."/>
            <person name="Stackebrandt E."/>
            <person name="Holmes A."/>
            <person name="Fuerst J.A."/>
            <person name="Hugenholtz P."/>
            <person name="Golecki J."/>
            <person name="Gad'on N."/>
            <person name="Gorlenko V.M."/>
            <person name="Kompantseva E.I."/>
            <person name="Drews G."/>
        </authorList>
    </citation>
    <scope>NUCLEOTIDE SEQUENCE [LARGE SCALE GENOMIC DNA]</scope>
    <source>
        <strain evidence="5 6">KR-99</strain>
    </source>
</reference>
<dbReference type="AlphaFoldDB" id="A0A7V8REN4"/>
<evidence type="ECO:0000259" key="4">
    <source>
        <dbReference type="Pfam" id="PF00440"/>
    </source>
</evidence>
<evidence type="ECO:0000313" key="5">
    <source>
        <dbReference type="EMBL" id="MBA1375085.1"/>
    </source>
</evidence>
<feature type="domain" description="HTH tetR-type" evidence="4">
    <location>
        <begin position="18"/>
        <end position="62"/>
    </location>
</feature>
<proteinExistence type="predicted"/>
<dbReference type="InterPro" id="IPR050109">
    <property type="entry name" value="HTH-type_TetR-like_transc_reg"/>
</dbReference>
<dbReference type="PANTHER" id="PTHR30055">
    <property type="entry name" value="HTH-TYPE TRANSCRIPTIONAL REGULATOR RUTR"/>
    <property type="match status" value="1"/>
</dbReference>
<keyword evidence="1" id="KW-0805">Transcription regulation</keyword>
<dbReference type="EMBL" id="VDES01000002">
    <property type="protein sequence ID" value="MBA1375085.1"/>
    <property type="molecule type" value="Genomic_DNA"/>
</dbReference>
<sequence>MARDPSTAQSPAPQHLKAVALKLFAERGIDGVTVRQIAEAAGQKNHAAITYHFGSKEALIRQLVVDGAQAIDARRNAALDRAKAAGGPHSVLEVMEILVETSIDPDPPSWGECYNRFVVGLQLSNRALFMDALEGRWNSGYQRCLEEVRRLMAHCPSDLLNQRLVFMGGAIGGILAGRETELSDRSREHPMWSHPETLPRVARALASIIEG</sequence>
<dbReference type="Proteomes" id="UP000589292">
    <property type="component" value="Unassembled WGS sequence"/>
</dbReference>